<keyword evidence="2" id="KW-1185">Reference proteome</keyword>
<comment type="caution">
    <text evidence="1">The sequence shown here is derived from an EMBL/GenBank/DDBJ whole genome shotgun (WGS) entry which is preliminary data.</text>
</comment>
<protein>
    <submittedName>
        <fullName evidence="1">Uncharacterized protein</fullName>
    </submittedName>
</protein>
<proteinExistence type="predicted"/>
<evidence type="ECO:0000313" key="1">
    <source>
        <dbReference type="EMBL" id="KAK9145347.1"/>
    </source>
</evidence>
<dbReference type="EMBL" id="JBBNAE010000002">
    <property type="protein sequence ID" value="KAK9145347.1"/>
    <property type="molecule type" value="Genomic_DNA"/>
</dbReference>
<sequence>MAMTVVRRKGTRLASLISPSSINGAAVLRGASLAYEFWSINMNSTQLHLIVVLSLICRKFEDLKLEVLGDPEIALAAGQQFFIAFSNIHRPLGYLDLKASYSSKATAAGDPTESVKDLYDKISKSVEAETMPPNAWLWSMIEKCANQNDIDLLFKTLQNLRRFRLSNLRIHANFNCTLCLRVAEACARVGAINFGSLANVLLPLYAKKQNDAKLMVEIVKLIKRNHLPLQPSTADIVFRISVHTFVRLSILRGDLESLWRIEELRSDFTKQHTLSSSLSCAKGFLLEGKPENAAAIIHAIHQNLPDTKKADVAVELQKLVSEWPSKMIKHQKDQDRKALISSLRHNMQLMIDGLSKIGLNVRVDLDKTAMEESILY</sequence>
<dbReference type="PANTHER" id="PTHR47604:SF1">
    <property type="entry name" value="ADENYLYL CYCLASE"/>
    <property type="match status" value="1"/>
</dbReference>
<dbReference type="AlphaFoldDB" id="A0AAP0K3R5"/>
<dbReference type="PANTHER" id="PTHR47604">
    <property type="entry name" value="ADENYLYL CYCLASE"/>
    <property type="match status" value="1"/>
</dbReference>
<gene>
    <name evidence="1" type="ORF">Sjap_005250</name>
</gene>
<dbReference type="Proteomes" id="UP001417504">
    <property type="component" value="Unassembled WGS sequence"/>
</dbReference>
<organism evidence="1 2">
    <name type="scientific">Stephania japonica</name>
    <dbReference type="NCBI Taxonomy" id="461633"/>
    <lineage>
        <taxon>Eukaryota</taxon>
        <taxon>Viridiplantae</taxon>
        <taxon>Streptophyta</taxon>
        <taxon>Embryophyta</taxon>
        <taxon>Tracheophyta</taxon>
        <taxon>Spermatophyta</taxon>
        <taxon>Magnoliopsida</taxon>
        <taxon>Ranunculales</taxon>
        <taxon>Menispermaceae</taxon>
        <taxon>Menispermoideae</taxon>
        <taxon>Cissampelideae</taxon>
        <taxon>Stephania</taxon>
    </lineage>
</organism>
<evidence type="ECO:0000313" key="2">
    <source>
        <dbReference type="Proteomes" id="UP001417504"/>
    </source>
</evidence>
<reference evidence="1 2" key="1">
    <citation type="submission" date="2024-01" db="EMBL/GenBank/DDBJ databases">
        <title>Genome assemblies of Stephania.</title>
        <authorList>
            <person name="Yang L."/>
        </authorList>
    </citation>
    <scope>NUCLEOTIDE SEQUENCE [LARGE SCALE GENOMIC DNA]</scope>
    <source>
        <strain evidence="1">QJT</strain>
        <tissue evidence="1">Leaf</tissue>
    </source>
</reference>
<accession>A0AAP0K3R5</accession>
<name>A0AAP0K3R5_9MAGN</name>